<dbReference type="AlphaFoldDB" id="A0A1T4QMP2"/>
<name>A0A1T4QMP2_VIBCI</name>
<reference evidence="3" key="1">
    <citation type="submission" date="2017-02" db="EMBL/GenBank/DDBJ databases">
        <authorList>
            <person name="Varghese N."/>
            <person name="Submissions S."/>
        </authorList>
    </citation>
    <scope>NUCLEOTIDE SEQUENCE [LARGE SCALE GENOMIC DNA]</scope>
    <source>
        <strain evidence="3">DSM 19608</strain>
    </source>
</reference>
<evidence type="ECO:0000313" key="2">
    <source>
        <dbReference type="EMBL" id="SKA04731.1"/>
    </source>
</evidence>
<protein>
    <submittedName>
        <fullName evidence="2">Chaperone TorD involved in molybdoenzyme TorA maturation</fullName>
    </submittedName>
</protein>
<dbReference type="InterPro" id="IPR020945">
    <property type="entry name" value="DMSO/NO3_reduct_chaperone"/>
</dbReference>
<proteinExistence type="predicted"/>
<keyword evidence="3" id="KW-1185">Reference proteome</keyword>
<dbReference type="RefSeq" id="WP_078926570.1">
    <property type="nucleotide sequence ID" value="NZ_FUXB01000010.1"/>
</dbReference>
<keyword evidence="1" id="KW-0143">Chaperone</keyword>
<dbReference type="InterPro" id="IPR036411">
    <property type="entry name" value="TorD-like_sf"/>
</dbReference>
<dbReference type="Pfam" id="PF02613">
    <property type="entry name" value="Nitrate_red_del"/>
    <property type="match status" value="1"/>
</dbReference>
<organism evidence="2 3">
    <name type="scientific">Vibrio cincinnatiensis DSM 19608</name>
    <dbReference type="NCBI Taxonomy" id="1123491"/>
    <lineage>
        <taxon>Bacteria</taxon>
        <taxon>Pseudomonadati</taxon>
        <taxon>Pseudomonadota</taxon>
        <taxon>Gammaproteobacteria</taxon>
        <taxon>Vibrionales</taxon>
        <taxon>Vibrionaceae</taxon>
        <taxon>Vibrio</taxon>
    </lineage>
</organism>
<accession>A0A1T4QMP2</accession>
<dbReference type="EMBL" id="FUXB01000010">
    <property type="protein sequence ID" value="SKA04731.1"/>
    <property type="molecule type" value="Genomic_DNA"/>
</dbReference>
<dbReference type="STRING" id="1123491.SAMN02745782_02197"/>
<dbReference type="InterPro" id="IPR026269">
    <property type="entry name" value="DmsD-type"/>
</dbReference>
<dbReference type="PANTHER" id="PTHR34227:SF13">
    <property type="entry name" value="TAT PROOFREADING CHAPERONE DMSD-RELATED"/>
    <property type="match status" value="1"/>
</dbReference>
<dbReference type="InterPro" id="IPR050289">
    <property type="entry name" value="TorD/DmsD_chaperones"/>
</dbReference>
<dbReference type="OrthoDB" id="3174863at2"/>
<sequence>MLAVVPRVLGSLFYYPPHSVPALSAQQDLPSLAEYFSWANPVQIHTLCQALPEPQLEQFSLLFEGIGEMPAPPWGSVYLDPEQIVMGESTLAYRQFLQQHSIEVQLANHEPEDQFGLMLLALAHFLEQEQDSAALALLTDHLLPWADQYLQQLKSACSETDFYYGLAIIAECFLTQLKAHASDKSSFSHEGIVTEC</sequence>
<dbReference type="PIRSF" id="PIRSF004690">
    <property type="entry name" value="DmsD"/>
    <property type="match status" value="1"/>
</dbReference>
<dbReference type="Proteomes" id="UP000190834">
    <property type="component" value="Unassembled WGS sequence"/>
</dbReference>
<gene>
    <name evidence="2" type="ORF">SAMN02745782_02197</name>
</gene>
<dbReference type="GeneID" id="70584491"/>
<evidence type="ECO:0000313" key="3">
    <source>
        <dbReference type="Proteomes" id="UP000190834"/>
    </source>
</evidence>
<dbReference type="SUPFAM" id="SSF89155">
    <property type="entry name" value="TorD-like"/>
    <property type="match status" value="1"/>
</dbReference>
<evidence type="ECO:0000256" key="1">
    <source>
        <dbReference type="ARBA" id="ARBA00023186"/>
    </source>
</evidence>
<dbReference type="Gene3D" id="1.10.3480.10">
    <property type="entry name" value="TorD-like"/>
    <property type="match status" value="1"/>
</dbReference>
<dbReference type="PANTHER" id="PTHR34227">
    <property type="entry name" value="CHAPERONE PROTEIN YCDY"/>
    <property type="match status" value="1"/>
</dbReference>